<dbReference type="Gene3D" id="1.20.1050.10">
    <property type="match status" value="1"/>
</dbReference>
<dbReference type="Proteomes" id="UP001309876">
    <property type="component" value="Unassembled WGS sequence"/>
</dbReference>
<dbReference type="PANTHER" id="PTHR44051:SF8">
    <property type="entry name" value="GLUTATHIONE S-TRANSFERASE GSTA"/>
    <property type="match status" value="1"/>
</dbReference>
<dbReference type="EMBL" id="JAVRRJ010000001">
    <property type="protein sequence ID" value="KAK5091315.1"/>
    <property type="molecule type" value="Genomic_DNA"/>
</dbReference>
<feature type="domain" description="GST C-terminal" evidence="1">
    <location>
        <begin position="47"/>
        <end position="179"/>
    </location>
</feature>
<dbReference type="InterPro" id="IPR010987">
    <property type="entry name" value="Glutathione-S-Trfase_C-like"/>
</dbReference>
<keyword evidence="3" id="KW-1185">Reference proteome</keyword>
<evidence type="ECO:0000313" key="3">
    <source>
        <dbReference type="Proteomes" id="UP001309876"/>
    </source>
</evidence>
<evidence type="ECO:0000313" key="2">
    <source>
        <dbReference type="EMBL" id="KAK5091315.1"/>
    </source>
</evidence>
<dbReference type="CDD" id="cd03205">
    <property type="entry name" value="GST_C_6"/>
    <property type="match status" value="1"/>
</dbReference>
<name>A0AAN7T7W0_9EURO</name>
<comment type="caution">
    <text evidence="2">The sequence shown here is derived from an EMBL/GenBank/DDBJ whole genome shotgun (WGS) entry which is preliminary data.</text>
</comment>
<dbReference type="PANTHER" id="PTHR44051">
    <property type="entry name" value="GLUTATHIONE S-TRANSFERASE-RELATED"/>
    <property type="match status" value="1"/>
</dbReference>
<dbReference type="Gene3D" id="3.40.30.10">
    <property type="entry name" value="Glutaredoxin"/>
    <property type="match status" value="1"/>
</dbReference>
<dbReference type="AlphaFoldDB" id="A0AAN7T7W0"/>
<gene>
    <name evidence="2" type="ORF">LTR05_001498</name>
</gene>
<protein>
    <recommendedName>
        <fullName evidence="1">GST C-terminal domain-containing protein</fullName>
    </recommendedName>
</protein>
<proteinExistence type="predicted"/>
<evidence type="ECO:0000259" key="1">
    <source>
        <dbReference type="PROSITE" id="PS50405"/>
    </source>
</evidence>
<dbReference type="InterPro" id="IPR036282">
    <property type="entry name" value="Glutathione-S-Trfase_C_sf"/>
</dbReference>
<sequence>MSINIRSWKVGEIKNSENQEPVYDSAHIQNFIVTKYADTSPKLLTGDVDLDLKARQLLTLSEGVLDAFVLIFWESKRPENKQSAEWLARQQRKIDGGLAAFESLCQSRQPKSSEYIINDTYTIADIAIACATAQIDFGGIRPGWKEKYPELAKWYTKMEERDTFKKTYPVMFEIKDSIV</sequence>
<dbReference type="SUPFAM" id="SSF47616">
    <property type="entry name" value="GST C-terminal domain-like"/>
    <property type="match status" value="1"/>
</dbReference>
<accession>A0AAN7T7W0</accession>
<reference evidence="2 3" key="1">
    <citation type="submission" date="2023-08" db="EMBL/GenBank/DDBJ databases">
        <title>Black Yeasts Isolated from many extreme environments.</title>
        <authorList>
            <person name="Coleine C."/>
            <person name="Stajich J.E."/>
            <person name="Selbmann L."/>
        </authorList>
    </citation>
    <scope>NUCLEOTIDE SEQUENCE [LARGE SCALE GENOMIC DNA]</scope>
    <source>
        <strain evidence="2 3">CCFEE 5910</strain>
    </source>
</reference>
<dbReference type="PROSITE" id="PS50405">
    <property type="entry name" value="GST_CTER"/>
    <property type="match status" value="1"/>
</dbReference>
<dbReference type="Pfam" id="PF13410">
    <property type="entry name" value="GST_C_2"/>
    <property type="match status" value="1"/>
</dbReference>
<organism evidence="2 3">
    <name type="scientific">Lithohypha guttulata</name>
    <dbReference type="NCBI Taxonomy" id="1690604"/>
    <lineage>
        <taxon>Eukaryota</taxon>
        <taxon>Fungi</taxon>
        <taxon>Dikarya</taxon>
        <taxon>Ascomycota</taxon>
        <taxon>Pezizomycotina</taxon>
        <taxon>Eurotiomycetes</taxon>
        <taxon>Chaetothyriomycetidae</taxon>
        <taxon>Chaetothyriales</taxon>
        <taxon>Trichomeriaceae</taxon>
        <taxon>Lithohypha</taxon>
    </lineage>
</organism>